<dbReference type="VEuPathDB" id="VectorBase:ISCI015070"/>
<dbReference type="Proteomes" id="UP000001555">
    <property type="component" value="Unassembled WGS sequence"/>
</dbReference>
<dbReference type="OrthoDB" id="6157510at2759"/>
<dbReference type="EnsemblMetazoa" id="ISCW015070-RA">
    <property type="protein sequence ID" value="ISCW015070-PA"/>
    <property type="gene ID" value="ISCW015070"/>
</dbReference>
<dbReference type="VEuPathDB" id="VectorBase:ISCW015070"/>
<dbReference type="InParanoid" id="B7QM12"/>
<proteinExistence type="predicted"/>
<dbReference type="AlphaFoldDB" id="B7QM12"/>
<name>B7QM12_IXOSC</name>
<dbReference type="EMBL" id="DS968796">
    <property type="protein sequence ID" value="EEC19884.1"/>
    <property type="molecule type" value="Genomic_DNA"/>
</dbReference>
<dbReference type="HOGENOM" id="CLU_2280486_0_0_1"/>
<organism>
    <name type="scientific">Ixodes scapularis</name>
    <name type="common">Black-legged tick</name>
    <name type="synonym">Deer tick</name>
    <dbReference type="NCBI Taxonomy" id="6945"/>
    <lineage>
        <taxon>Eukaryota</taxon>
        <taxon>Metazoa</taxon>
        <taxon>Ecdysozoa</taxon>
        <taxon>Arthropoda</taxon>
        <taxon>Chelicerata</taxon>
        <taxon>Arachnida</taxon>
        <taxon>Acari</taxon>
        <taxon>Parasitiformes</taxon>
        <taxon>Ixodida</taxon>
        <taxon>Ixodoidea</taxon>
        <taxon>Ixodidae</taxon>
        <taxon>Ixodinae</taxon>
        <taxon>Ixodes</taxon>
    </lineage>
</organism>
<dbReference type="PaxDb" id="6945-B7QM12"/>
<gene>
    <name evidence="2" type="ORF">IscW_ISCW015070</name>
</gene>
<reference evidence="2 4" key="1">
    <citation type="submission" date="2008-03" db="EMBL/GenBank/DDBJ databases">
        <title>Annotation of Ixodes scapularis.</title>
        <authorList>
            <consortium name="Ixodes scapularis Genome Project Consortium"/>
            <person name="Caler E."/>
            <person name="Hannick L.I."/>
            <person name="Bidwell S."/>
            <person name="Joardar V."/>
            <person name="Thiagarajan M."/>
            <person name="Amedeo P."/>
            <person name="Galinsky K.J."/>
            <person name="Schobel S."/>
            <person name="Inman J."/>
            <person name="Hostetler J."/>
            <person name="Miller J."/>
            <person name="Hammond M."/>
            <person name="Megy K."/>
            <person name="Lawson D."/>
            <person name="Kodira C."/>
            <person name="Sutton G."/>
            <person name="Meyer J."/>
            <person name="Hill C.A."/>
            <person name="Birren B."/>
            <person name="Nene V."/>
            <person name="Collins F."/>
            <person name="Alarcon-Chaidez F."/>
            <person name="Wikel S."/>
            <person name="Strausberg R."/>
        </authorList>
    </citation>
    <scope>NUCLEOTIDE SEQUENCE [LARGE SCALE GENOMIC DNA]</scope>
    <source>
        <strain evidence="4">Wikel</strain>
        <strain evidence="2">Wikel colony</strain>
    </source>
</reference>
<accession>B7QM12</accession>
<evidence type="ECO:0000256" key="1">
    <source>
        <dbReference type="SAM" id="MobiDB-lite"/>
    </source>
</evidence>
<sequence>MISLDDRRRLYVKAEEEKRYTSYGSISYQIREANEEASGFFDFMGRALAIVATSGQSRSTTPPPDTARKPGWNIGPQQSASPRDRLALNQGAQGDTRSVAHF</sequence>
<dbReference type="EMBL" id="ABJB010986460">
    <property type="status" value="NOT_ANNOTATED_CDS"/>
    <property type="molecule type" value="Genomic_DNA"/>
</dbReference>
<keyword evidence="4" id="KW-1185">Reference proteome</keyword>
<reference evidence="3" key="2">
    <citation type="submission" date="2020-05" db="UniProtKB">
        <authorList>
            <consortium name="EnsemblMetazoa"/>
        </authorList>
    </citation>
    <scope>IDENTIFICATION</scope>
    <source>
        <strain evidence="3">wikel</strain>
    </source>
</reference>
<evidence type="ECO:0000313" key="3">
    <source>
        <dbReference type="EnsemblMetazoa" id="ISCW015070-PA"/>
    </source>
</evidence>
<feature type="region of interest" description="Disordered" evidence="1">
    <location>
        <begin position="54"/>
        <end position="102"/>
    </location>
</feature>
<protein>
    <submittedName>
        <fullName evidence="2 3">Uncharacterized protein</fullName>
    </submittedName>
</protein>
<dbReference type="EMBL" id="ABJB010137115">
    <property type="status" value="NOT_ANNOTATED_CDS"/>
    <property type="molecule type" value="Genomic_DNA"/>
</dbReference>
<evidence type="ECO:0000313" key="2">
    <source>
        <dbReference type="EMBL" id="EEC19884.1"/>
    </source>
</evidence>
<evidence type="ECO:0000313" key="4">
    <source>
        <dbReference type="Proteomes" id="UP000001555"/>
    </source>
</evidence>
<dbReference type="VEuPathDB" id="VectorBase:ISCP_034661"/>